<dbReference type="InterPro" id="IPR000916">
    <property type="entry name" value="Bet_v_I/MLP"/>
</dbReference>
<dbReference type="GO" id="GO:0005634">
    <property type="term" value="C:nucleus"/>
    <property type="evidence" value="ECO:0007669"/>
    <property type="project" value="UniProtKB-SubCell"/>
</dbReference>
<dbReference type="PANTHER" id="PTHR31213:SF23">
    <property type="entry name" value="OS04G0593400 PROTEIN"/>
    <property type="match status" value="1"/>
</dbReference>
<dbReference type="PANTHER" id="PTHR31213">
    <property type="entry name" value="OS08G0374000 PROTEIN-RELATED"/>
    <property type="match status" value="1"/>
</dbReference>
<comment type="similarity">
    <text evidence="2">Belongs to the BetVI family.</text>
</comment>
<feature type="domain" description="Bet v I/Major latex protein" evidence="3">
    <location>
        <begin position="28"/>
        <end position="141"/>
    </location>
</feature>
<proteinExistence type="inferred from homology"/>
<dbReference type="Pfam" id="PF00407">
    <property type="entry name" value="Bet_v_1"/>
    <property type="match status" value="1"/>
</dbReference>
<evidence type="ECO:0000259" key="3">
    <source>
        <dbReference type="Pfam" id="PF00407"/>
    </source>
</evidence>
<evidence type="ECO:0000313" key="5">
    <source>
        <dbReference type="Proteomes" id="UP001497457"/>
    </source>
</evidence>
<dbReference type="InterPro" id="IPR023393">
    <property type="entry name" value="START-like_dom_sf"/>
</dbReference>
<dbReference type="Gene3D" id="3.30.530.20">
    <property type="match status" value="1"/>
</dbReference>
<accession>A0ABC9D2H8</accession>
<dbReference type="EMBL" id="OZ075141">
    <property type="protein sequence ID" value="CAL5030295.1"/>
    <property type="molecule type" value="Genomic_DNA"/>
</dbReference>
<protein>
    <recommendedName>
        <fullName evidence="3">Bet v I/Major latex protein domain-containing protein</fullName>
    </recommendedName>
</protein>
<organism evidence="4 5">
    <name type="scientific">Urochloa decumbens</name>
    <dbReference type="NCBI Taxonomy" id="240449"/>
    <lineage>
        <taxon>Eukaryota</taxon>
        <taxon>Viridiplantae</taxon>
        <taxon>Streptophyta</taxon>
        <taxon>Embryophyta</taxon>
        <taxon>Tracheophyta</taxon>
        <taxon>Spermatophyta</taxon>
        <taxon>Magnoliopsida</taxon>
        <taxon>Liliopsida</taxon>
        <taxon>Poales</taxon>
        <taxon>Poaceae</taxon>
        <taxon>PACMAD clade</taxon>
        <taxon>Panicoideae</taxon>
        <taxon>Panicodae</taxon>
        <taxon>Paniceae</taxon>
        <taxon>Melinidinae</taxon>
        <taxon>Urochloa</taxon>
    </lineage>
</organism>
<keyword evidence="5" id="KW-1185">Reference proteome</keyword>
<dbReference type="SUPFAM" id="SSF55961">
    <property type="entry name" value="Bet v1-like"/>
    <property type="match status" value="1"/>
</dbReference>
<sequence length="187" mass="20541">MKGSKSHEVGADGVTASALWDIYATLRFVQLFHELLPQVLRKVDVVRGDGGVGTVTQVTVVPPGNPGGQPMTYQEEFIKIDNENRVKEAVVVAGDILKLGFTRYLTRLEIIEKGPCSSVIRSTIEYEFDDGRPELEDAVSTAPLDAAAEKIVQYLKGAEGHLGEHMIVEEKKKKNVNYSPQIQSTSE</sequence>
<gene>
    <name evidence="4" type="ORF">URODEC1_LOCUS80885</name>
</gene>
<dbReference type="Proteomes" id="UP001497457">
    <property type="component" value="Chromosome 31b"/>
</dbReference>
<evidence type="ECO:0000256" key="2">
    <source>
        <dbReference type="ARBA" id="ARBA00009744"/>
    </source>
</evidence>
<comment type="subcellular location">
    <subcellularLocation>
        <location evidence="1">Nucleus</location>
    </subcellularLocation>
</comment>
<reference evidence="4" key="1">
    <citation type="submission" date="2024-10" db="EMBL/GenBank/DDBJ databases">
        <authorList>
            <person name="Ryan C."/>
        </authorList>
    </citation>
    <scope>NUCLEOTIDE SEQUENCE [LARGE SCALE GENOMIC DNA]</scope>
</reference>
<name>A0ABC9D2H8_9POAL</name>
<evidence type="ECO:0000256" key="1">
    <source>
        <dbReference type="ARBA" id="ARBA00004123"/>
    </source>
</evidence>
<dbReference type="AlphaFoldDB" id="A0ABC9D2H8"/>
<evidence type="ECO:0000313" key="4">
    <source>
        <dbReference type="EMBL" id="CAL5030295.1"/>
    </source>
</evidence>
<dbReference type="InterPro" id="IPR050279">
    <property type="entry name" value="Plant_def-hormone_signal"/>
</dbReference>